<evidence type="ECO:0000313" key="3">
    <source>
        <dbReference type="EMBL" id="EDP46265.1"/>
    </source>
</evidence>
<evidence type="ECO:0000259" key="2">
    <source>
        <dbReference type="Pfam" id="PF23127"/>
    </source>
</evidence>
<keyword evidence="1" id="KW-0472">Membrane</keyword>
<keyword evidence="1" id="KW-0812">Transmembrane</keyword>
<dbReference type="eggNOG" id="ENOG5031YVT">
    <property type="taxonomic scope" value="Bacteria"/>
</dbReference>
<name>A8PMZ2_9COXI</name>
<feature type="transmembrane region" description="Helical" evidence="1">
    <location>
        <begin position="90"/>
        <end position="108"/>
    </location>
</feature>
<dbReference type="AlphaFoldDB" id="A8PMZ2"/>
<dbReference type="Proteomes" id="UP000054075">
    <property type="component" value="Unassembled WGS sequence"/>
</dbReference>
<feature type="transmembrane region" description="Helical" evidence="1">
    <location>
        <begin position="17"/>
        <end position="43"/>
    </location>
</feature>
<keyword evidence="4" id="KW-1185">Reference proteome</keyword>
<comment type="caution">
    <text evidence="3">The sequence shown here is derived from an EMBL/GenBank/DDBJ whole genome shotgun (WGS) entry which is preliminary data.</text>
</comment>
<evidence type="ECO:0000313" key="4">
    <source>
        <dbReference type="Proteomes" id="UP000054075"/>
    </source>
</evidence>
<dbReference type="InterPro" id="IPR056464">
    <property type="entry name" value="DotM_C"/>
</dbReference>
<accession>A8PMZ2</accession>
<protein>
    <submittedName>
        <fullName evidence="3">IcmP</fullName>
    </submittedName>
</protein>
<dbReference type="STRING" id="59196.RICGR_0864"/>
<reference evidence="3" key="2">
    <citation type="submission" date="2007-10" db="EMBL/GenBank/DDBJ databases">
        <authorList>
            <person name="Myers G.S."/>
        </authorList>
    </citation>
    <scope>NUCLEOTIDE SEQUENCE [LARGE SCALE GENOMIC DNA]</scope>
</reference>
<sequence length="370" mass="42402">MAAPAQQQSADNSLAPLWIILCIFLLGWLLWAFFHTQIVAFALQIKFWESRLIAWVIPTETQLPLDIHRLIPSQVSFSQLLDVSSVLGHYLRYPIMLLLVVFALIIYFSHVNLQFKKFYTMQTLAEAERKNWPQISPVIKLDLVKEDIDKGPWAMALSPMQFAKKYHLLHEEKIIPSMTMTAKKHNQRTVSIKREAARQIFIMQCGEYWQDIDALKPATKALFAIFAARANRDRDGALKVLLQIAESTFYGRLNFSGVDALLSKHKNTHTVQGVIHHHAYVLTVMASMLEWARKDGVLATADFLWLKPTDRILWFMLNSVGRQTAFAEVSGPFAHWNVERAMGRRLMMPRVEEAVNGLEAAVKDTLYIPD</sequence>
<dbReference type="InterPro" id="IPR049921">
    <property type="entry name" value="DotM-like"/>
</dbReference>
<feature type="domain" description="DotM C-terminal cytoplasmic" evidence="2">
    <location>
        <begin position="195"/>
        <end position="359"/>
    </location>
</feature>
<dbReference type="NCBIfam" id="NF033890">
    <property type="entry name" value="DotM_IcmP_IVB"/>
    <property type="match status" value="1"/>
</dbReference>
<evidence type="ECO:0000256" key="1">
    <source>
        <dbReference type="SAM" id="Phobius"/>
    </source>
</evidence>
<proteinExistence type="predicted"/>
<dbReference type="OrthoDB" id="5616932at2"/>
<dbReference type="EMBL" id="AAQJ02000001">
    <property type="protein sequence ID" value="EDP46265.1"/>
    <property type="molecule type" value="Genomic_DNA"/>
</dbReference>
<gene>
    <name evidence="3" type="ORF">RICGR_0864</name>
</gene>
<reference evidence="3" key="1">
    <citation type="submission" date="2006-04" db="EMBL/GenBank/DDBJ databases">
        <authorList>
            <person name="Seshadri R."/>
            <person name="Federici B.A."/>
        </authorList>
    </citation>
    <scope>NUCLEOTIDE SEQUENCE [LARGE SCALE GENOMIC DNA]</scope>
</reference>
<organism evidence="3 4">
    <name type="scientific">Rickettsiella grylli</name>
    <dbReference type="NCBI Taxonomy" id="59196"/>
    <lineage>
        <taxon>Bacteria</taxon>
        <taxon>Pseudomonadati</taxon>
        <taxon>Pseudomonadota</taxon>
        <taxon>Gammaproteobacteria</taxon>
        <taxon>Legionellales</taxon>
        <taxon>Coxiellaceae</taxon>
        <taxon>Rickettsiella</taxon>
    </lineage>
</organism>
<keyword evidence="1" id="KW-1133">Transmembrane helix</keyword>
<dbReference type="Pfam" id="PF23127">
    <property type="entry name" value="DotM_C"/>
    <property type="match status" value="1"/>
</dbReference>
<dbReference type="RefSeq" id="WP_006035248.1">
    <property type="nucleotide sequence ID" value="NZ_AAQJ02000001.1"/>
</dbReference>